<dbReference type="AlphaFoldDB" id="A0A4Y2BQ46"/>
<dbReference type="Proteomes" id="UP000499080">
    <property type="component" value="Unassembled WGS sequence"/>
</dbReference>
<gene>
    <name evidence="1" type="ORF">AVEN_7324_1</name>
</gene>
<evidence type="ECO:0000313" key="1">
    <source>
        <dbReference type="EMBL" id="GBL94341.1"/>
    </source>
</evidence>
<organism evidence="1 2">
    <name type="scientific">Araneus ventricosus</name>
    <name type="common">Orbweaver spider</name>
    <name type="synonym">Epeira ventricosa</name>
    <dbReference type="NCBI Taxonomy" id="182803"/>
    <lineage>
        <taxon>Eukaryota</taxon>
        <taxon>Metazoa</taxon>
        <taxon>Ecdysozoa</taxon>
        <taxon>Arthropoda</taxon>
        <taxon>Chelicerata</taxon>
        <taxon>Arachnida</taxon>
        <taxon>Araneae</taxon>
        <taxon>Araneomorphae</taxon>
        <taxon>Entelegynae</taxon>
        <taxon>Araneoidea</taxon>
        <taxon>Araneidae</taxon>
        <taxon>Araneus</taxon>
    </lineage>
</organism>
<name>A0A4Y2BQ46_ARAVE</name>
<proteinExistence type="predicted"/>
<keyword evidence="2" id="KW-1185">Reference proteome</keyword>
<protein>
    <submittedName>
        <fullName evidence="1">Uncharacterized protein</fullName>
    </submittedName>
</protein>
<dbReference type="EMBL" id="BGPR01000102">
    <property type="protein sequence ID" value="GBL94341.1"/>
    <property type="molecule type" value="Genomic_DNA"/>
</dbReference>
<accession>A0A4Y2BQ46</accession>
<evidence type="ECO:0000313" key="2">
    <source>
        <dbReference type="Proteomes" id="UP000499080"/>
    </source>
</evidence>
<comment type="caution">
    <text evidence="1">The sequence shown here is derived from an EMBL/GenBank/DDBJ whole genome shotgun (WGS) entry which is preliminary data.</text>
</comment>
<reference evidence="1 2" key="1">
    <citation type="journal article" date="2019" name="Sci. Rep.">
        <title>Orb-weaving spider Araneus ventricosus genome elucidates the spidroin gene catalogue.</title>
        <authorList>
            <person name="Kono N."/>
            <person name="Nakamura H."/>
            <person name="Ohtoshi R."/>
            <person name="Moran D.A.P."/>
            <person name="Shinohara A."/>
            <person name="Yoshida Y."/>
            <person name="Fujiwara M."/>
            <person name="Mori M."/>
            <person name="Tomita M."/>
            <person name="Arakawa K."/>
        </authorList>
    </citation>
    <scope>NUCLEOTIDE SEQUENCE [LARGE SCALE GENOMIC DNA]</scope>
</reference>
<sequence length="128" mass="14817">MRTFSSFTVARKGGVETEFTTFTKGGVKTEFTTFTNEMKPQEVISDYLDGHMSNVHVAIERESMVANIFHSDCRTDVARVTKRRYIAQLLCTETKLYASFCFVFNFFPLPFVIYKKVISICNWCNCFE</sequence>